<dbReference type="AlphaFoldDB" id="A0A7D4AQU0"/>
<sequence length="52" mass="5693">MGDRRKGEAGMPGAASRLHRTLLRIGVPRFMADHAAALLAANLRQQGKRPDR</sequence>
<proteinExistence type="predicted"/>
<name>A0A7D4AQU0_ACTVE</name>
<dbReference type="RefSeq" id="WP_173096855.1">
    <property type="nucleotide sequence ID" value="NZ_CP053892.1"/>
</dbReference>
<dbReference type="EMBL" id="CP053892">
    <property type="protein sequence ID" value="QKG22789.1"/>
    <property type="molecule type" value="Genomic_DNA"/>
</dbReference>
<protein>
    <submittedName>
        <fullName evidence="1">Uncharacterized protein</fullName>
    </submittedName>
</protein>
<evidence type="ECO:0000313" key="2">
    <source>
        <dbReference type="Proteomes" id="UP000501240"/>
    </source>
</evidence>
<evidence type="ECO:0000313" key="1">
    <source>
        <dbReference type="EMBL" id="QKG22789.1"/>
    </source>
</evidence>
<dbReference type="Proteomes" id="UP000501240">
    <property type="component" value="Chromosome"/>
</dbReference>
<organism evidence="1 2">
    <name type="scientific">Actinomadura verrucosospora</name>
    <dbReference type="NCBI Taxonomy" id="46165"/>
    <lineage>
        <taxon>Bacteria</taxon>
        <taxon>Bacillati</taxon>
        <taxon>Actinomycetota</taxon>
        <taxon>Actinomycetes</taxon>
        <taxon>Streptosporangiales</taxon>
        <taxon>Thermomonosporaceae</taxon>
        <taxon>Actinomadura</taxon>
    </lineage>
</organism>
<reference evidence="1 2" key="1">
    <citation type="submission" date="2020-05" db="EMBL/GenBank/DDBJ databases">
        <title>Actinomadura verrucosospora NRRL-B18236 (PFL_A860) Genome sequencing and assembly.</title>
        <authorList>
            <person name="Samborskyy M."/>
        </authorList>
    </citation>
    <scope>NUCLEOTIDE SEQUENCE [LARGE SCALE GENOMIC DNA]</scope>
    <source>
        <strain evidence="1 2">NRRL:B18236</strain>
    </source>
</reference>
<keyword evidence="2" id="KW-1185">Reference proteome</keyword>
<gene>
    <name evidence="1" type="ORF">ACTIVE_4430</name>
</gene>
<accession>A0A7D4AQU0</accession>